<organism evidence="3">
    <name type="scientific">Drosophila sechellia</name>
    <name type="common">Fruit fly</name>
    <dbReference type="NCBI Taxonomy" id="7238"/>
    <lineage>
        <taxon>Eukaryota</taxon>
        <taxon>Metazoa</taxon>
        <taxon>Ecdysozoa</taxon>
        <taxon>Arthropoda</taxon>
        <taxon>Hexapoda</taxon>
        <taxon>Insecta</taxon>
        <taxon>Pterygota</taxon>
        <taxon>Neoptera</taxon>
        <taxon>Endopterygota</taxon>
        <taxon>Diptera</taxon>
        <taxon>Brachycera</taxon>
        <taxon>Muscomorpha</taxon>
        <taxon>Ephydroidea</taxon>
        <taxon>Drosophilidae</taxon>
        <taxon>Drosophila</taxon>
        <taxon>Sophophora</taxon>
    </lineage>
</organism>
<sequence length="221" mass="24926">MLPYQLDYVRSTYSGDCAGLTSINHISKILCALIGHWCFTKELGSDFTNLFQGSERLDFQSSYFPSQVDFLLISKSAYSATVNQMMYFFVHAVGSLMGSTRSANAMFFLDSSIQQTTHMAIWIALIHYTAGTYTRVFGDIDEVSRAGGLLLEDEDDIESPDVQPRPLDLDPKGWYDYLADNQFKFTESDVEKFERMKKNMGTEFREGSIGSYISSFTIGAN</sequence>
<dbReference type="HOGENOM" id="CLU_1251826_0_0_1"/>
<dbReference type="InterPro" id="IPR000448">
    <property type="entry name" value="Rhabdo_ncapsid"/>
</dbReference>
<evidence type="ECO:0000259" key="1">
    <source>
        <dbReference type="Pfam" id="PF00945"/>
    </source>
</evidence>
<dbReference type="InterPro" id="IPR023331">
    <property type="entry name" value="Rhabdovirus_ncapsid_C"/>
</dbReference>
<evidence type="ECO:0000313" key="2">
    <source>
        <dbReference type="EMBL" id="EDW54668.1"/>
    </source>
</evidence>
<reference evidence="2 3" key="1">
    <citation type="journal article" date="2007" name="Nature">
        <title>Evolution of genes and genomes on the Drosophila phylogeny.</title>
        <authorList>
            <consortium name="Drosophila 12 Genomes Consortium"/>
            <person name="Clark A.G."/>
            <person name="Eisen M.B."/>
            <person name="Smith D.R."/>
            <person name="Bergman C.M."/>
            <person name="Oliver B."/>
            <person name="Markow T.A."/>
            <person name="Kaufman T.C."/>
            <person name="Kellis M."/>
            <person name="Gelbart W."/>
            <person name="Iyer V.N."/>
            <person name="Pollard D.A."/>
            <person name="Sackton T.B."/>
            <person name="Larracuente A.M."/>
            <person name="Singh N.D."/>
            <person name="Abad J.P."/>
            <person name="Abt D.N."/>
            <person name="Adryan B."/>
            <person name="Aguade M."/>
            <person name="Akashi H."/>
            <person name="Anderson W.W."/>
            <person name="Aquadro C.F."/>
            <person name="Ardell D.H."/>
            <person name="Arguello R."/>
            <person name="Artieri C.G."/>
            <person name="Barbash D.A."/>
            <person name="Barker D."/>
            <person name="Barsanti P."/>
            <person name="Batterham P."/>
            <person name="Batzoglou S."/>
            <person name="Begun D."/>
            <person name="Bhutkar A."/>
            <person name="Blanco E."/>
            <person name="Bosak S.A."/>
            <person name="Bradley R.K."/>
            <person name="Brand A.D."/>
            <person name="Brent M.R."/>
            <person name="Brooks A.N."/>
            <person name="Brown R.H."/>
            <person name="Butlin R.K."/>
            <person name="Caggese C."/>
            <person name="Calvi B.R."/>
            <person name="Bernardo de Carvalho A."/>
            <person name="Caspi A."/>
            <person name="Castrezana S."/>
            <person name="Celniker S.E."/>
            <person name="Chang J.L."/>
            <person name="Chapple C."/>
            <person name="Chatterji S."/>
            <person name="Chinwalla A."/>
            <person name="Civetta A."/>
            <person name="Clifton S.W."/>
            <person name="Comeron J.M."/>
            <person name="Costello J.C."/>
            <person name="Coyne J.A."/>
            <person name="Daub J."/>
            <person name="David R.G."/>
            <person name="Delcher A.L."/>
            <person name="Delehaunty K."/>
            <person name="Do C.B."/>
            <person name="Ebling H."/>
            <person name="Edwards K."/>
            <person name="Eickbush T."/>
            <person name="Evans J.D."/>
            <person name="Filipski A."/>
            <person name="Findeiss S."/>
            <person name="Freyhult E."/>
            <person name="Fulton L."/>
            <person name="Fulton R."/>
            <person name="Garcia A.C."/>
            <person name="Gardiner A."/>
            <person name="Garfield D.A."/>
            <person name="Garvin B.E."/>
            <person name="Gibson G."/>
            <person name="Gilbert D."/>
            <person name="Gnerre S."/>
            <person name="Godfrey J."/>
            <person name="Good R."/>
            <person name="Gotea V."/>
            <person name="Gravely B."/>
            <person name="Greenberg A.J."/>
            <person name="Griffiths-Jones S."/>
            <person name="Gross S."/>
            <person name="Guigo R."/>
            <person name="Gustafson E.A."/>
            <person name="Haerty W."/>
            <person name="Hahn M.W."/>
            <person name="Halligan D.L."/>
            <person name="Halpern A.L."/>
            <person name="Halter G.M."/>
            <person name="Han M.V."/>
            <person name="Heger A."/>
            <person name="Hillier L."/>
            <person name="Hinrichs A.S."/>
            <person name="Holmes I."/>
            <person name="Hoskins R.A."/>
            <person name="Hubisz M.J."/>
            <person name="Hultmark D."/>
            <person name="Huntley M.A."/>
            <person name="Jaffe D.B."/>
            <person name="Jagadeeshan S."/>
            <person name="Jeck W.R."/>
            <person name="Johnson J."/>
            <person name="Jones C.D."/>
            <person name="Jordan W.C."/>
            <person name="Karpen G.H."/>
            <person name="Kataoka E."/>
            <person name="Keightley P.D."/>
            <person name="Kheradpour P."/>
            <person name="Kirkness E.F."/>
            <person name="Koerich L.B."/>
            <person name="Kristiansen K."/>
            <person name="Kudrna D."/>
            <person name="Kulathinal R.J."/>
            <person name="Kumar S."/>
            <person name="Kwok R."/>
            <person name="Lander E."/>
            <person name="Langley C.H."/>
            <person name="Lapoint R."/>
            <person name="Lazzaro B.P."/>
            <person name="Lee S.J."/>
            <person name="Levesque L."/>
            <person name="Li R."/>
            <person name="Lin C.F."/>
            <person name="Lin M.F."/>
            <person name="Lindblad-Toh K."/>
            <person name="Llopart A."/>
            <person name="Long M."/>
            <person name="Low L."/>
            <person name="Lozovsky E."/>
            <person name="Lu J."/>
            <person name="Luo M."/>
            <person name="Machado C.A."/>
            <person name="Makalowski W."/>
            <person name="Marzo M."/>
            <person name="Matsuda M."/>
            <person name="Matzkin L."/>
            <person name="McAllister B."/>
            <person name="McBride C.S."/>
            <person name="McKernan B."/>
            <person name="McKernan K."/>
            <person name="Mendez-Lago M."/>
            <person name="Minx P."/>
            <person name="Mollenhauer M.U."/>
            <person name="Montooth K."/>
            <person name="Mount S.M."/>
            <person name="Mu X."/>
            <person name="Myers E."/>
            <person name="Negre B."/>
            <person name="Newfeld S."/>
            <person name="Nielsen R."/>
            <person name="Noor M.A."/>
            <person name="O'Grady P."/>
            <person name="Pachter L."/>
            <person name="Papaceit M."/>
            <person name="Parisi M.J."/>
            <person name="Parisi M."/>
            <person name="Parts L."/>
            <person name="Pedersen J.S."/>
            <person name="Pesole G."/>
            <person name="Phillippy A.M."/>
            <person name="Ponting C.P."/>
            <person name="Pop M."/>
            <person name="Porcelli D."/>
            <person name="Powell J.R."/>
            <person name="Prohaska S."/>
            <person name="Pruitt K."/>
            <person name="Puig M."/>
            <person name="Quesneville H."/>
            <person name="Ram K.R."/>
            <person name="Rand D."/>
            <person name="Rasmussen M.D."/>
            <person name="Reed L.K."/>
            <person name="Reenan R."/>
            <person name="Reily A."/>
            <person name="Remington K.A."/>
            <person name="Rieger T.T."/>
            <person name="Ritchie M.G."/>
            <person name="Robin C."/>
            <person name="Rogers Y.H."/>
            <person name="Rohde C."/>
            <person name="Rozas J."/>
            <person name="Rubenfield M.J."/>
            <person name="Ruiz A."/>
            <person name="Russo S."/>
            <person name="Salzberg S.L."/>
            <person name="Sanchez-Gracia A."/>
            <person name="Saranga D.J."/>
            <person name="Sato H."/>
            <person name="Schaeffer S.W."/>
            <person name="Schatz M.C."/>
            <person name="Schlenke T."/>
            <person name="Schwartz R."/>
            <person name="Segarra C."/>
            <person name="Singh R.S."/>
            <person name="Sirot L."/>
            <person name="Sirota M."/>
            <person name="Sisneros N.B."/>
            <person name="Smith C.D."/>
            <person name="Smith T.F."/>
            <person name="Spieth J."/>
            <person name="Stage D.E."/>
            <person name="Stark A."/>
            <person name="Stephan W."/>
            <person name="Strausberg R.L."/>
            <person name="Strempel S."/>
            <person name="Sturgill D."/>
            <person name="Sutton G."/>
            <person name="Sutton G.G."/>
            <person name="Tao W."/>
            <person name="Teichmann S."/>
            <person name="Tobari Y.N."/>
            <person name="Tomimura Y."/>
            <person name="Tsolas J.M."/>
            <person name="Valente V.L."/>
            <person name="Venter E."/>
            <person name="Venter J.C."/>
            <person name="Vicario S."/>
            <person name="Vieira F.G."/>
            <person name="Vilella A.J."/>
            <person name="Villasante A."/>
            <person name="Walenz B."/>
            <person name="Wang J."/>
            <person name="Wasserman M."/>
            <person name="Watts T."/>
            <person name="Wilson D."/>
            <person name="Wilson R.K."/>
            <person name="Wing R.A."/>
            <person name="Wolfner M.F."/>
            <person name="Wong A."/>
            <person name="Wong G.K."/>
            <person name="Wu C.I."/>
            <person name="Wu G."/>
            <person name="Yamamoto D."/>
            <person name="Yang H.P."/>
            <person name="Yang S.P."/>
            <person name="Yorke J.A."/>
            <person name="Yoshida K."/>
            <person name="Zdobnov E."/>
            <person name="Zhang P."/>
            <person name="Zhang Y."/>
            <person name="Zimin A.V."/>
            <person name="Baldwin J."/>
            <person name="Abdouelleil A."/>
            <person name="Abdulkadir J."/>
            <person name="Abebe A."/>
            <person name="Abera B."/>
            <person name="Abreu J."/>
            <person name="Acer S.C."/>
            <person name="Aftuck L."/>
            <person name="Alexander A."/>
            <person name="An P."/>
            <person name="Anderson E."/>
            <person name="Anderson S."/>
            <person name="Arachi H."/>
            <person name="Azer M."/>
            <person name="Bachantsang P."/>
            <person name="Barry A."/>
            <person name="Bayul T."/>
            <person name="Berlin A."/>
            <person name="Bessette D."/>
            <person name="Bloom T."/>
            <person name="Blye J."/>
            <person name="Boguslavskiy L."/>
            <person name="Bonnet C."/>
            <person name="Boukhgalter B."/>
            <person name="Bourzgui I."/>
            <person name="Brown A."/>
            <person name="Cahill P."/>
            <person name="Channer S."/>
            <person name="Cheshatsang Y."/>
            <person name="Chuda L."/>
            <person name="Citroen M."/>
            <person name="Collymore A."/>
            <person name="Cooke P."/>
            <person name="Costello M."/>
            <person name="D'Aco K."/>
            <person name="Daza R."/>
            <person name="De Haan G."/>
            <person name="DeGray S."/>
            <person name="DeMaso C."/>
            <person name="Dhargay N."/>
            <person name="Dooley K."/>
            <person name="Dooley E."/>
            <person name="Doricent M."/>
            <person name="Dorje P."/>
            <person name="Dorjee K."/>
            <person name="Dupes A."/>
            <person name="Elong R."/>
            <person name="Falk J."/>
            <person name="Farina A."/>
            <person name="Faro S."/>
            <person name="Ferguson D."/>
            <person name="Fisher S."/>
            <person name="Foley C.D."/>
            <person name="Franke A."/>
            <person name="Friedrich D."/>
            <person name="Gadbois L."/>
            <person name="Gearin G."/>
            <person name="Gearin C.R."/>
            <person name="Giannoukos G."/>
            <person name="Goode T."/>
            <person name="Graham J."/>
            <person name="Grandbois E."/>
            <person name="Grewal S."/>
            <person name="Gyaltsen K."/>
            <person name="Hafez N."/>
            <person name="Hagos B."/>
            <person name="Hall J."/>
            <person name="Henson C."/>
            <person name="Hollinger A."/>
            <person name="Honan T."/>
            <person name="Huard M.D."/>
            <person name="Hughes L."/>
            <person name="Hurhula B."/>
            <person name="Husby M.E."/>
            <person name="Kamat A."/>
            <person name="Kanga B."/>
            <person name="Kashin S."/>
            <person name="Khazanovich D."/>
            <person name="Kisner P."/>
            <person name="Lance K."/>
            <person name="Lara M."/>
            <person name="Lee W."/>
            <person name="Lennon N."/>
            <person name="Letendre F."/>
            <person name="LeVine R."/>
            <person name="Lipovsky A."/>
            <person name="Liu X."/>
            <person name="Liu J."/>
            <person name="Liu S."/>
            <person name="Lokyitsang T."/>
            <person name="Lokyitsang Y."/>
            <person name="Lubonja R."/>
            <person name="Lui A."/>
            <person name="MacDonald P."/>
            <person name="Magnisalis V."/>
            <person name="Maru K."/>
            <person name="Matthews C."/>
            <person name="McCusker W."/>
            <person name="McDonough S."/>
            <person name="Mehta T."/>
            <person name="Meldrim J."/>
            <person name="Meneus L."/>
            <person name="Mihai O."/>
            <person name="Mihalev A."/>
            <person name="Mihova T."/>
            <person name="Mittelman R."/>
            <person name="Mlenga V."/>
            <person name="Montmayeur A."/>
            <person name="Mulrain L."/>
            <person name="Navidi A."/>
            <person name="Naylor J."/>
            <person name="Negash T."/>
            <person name="Nguyen T."/>
            <person name="Nguyen N."/>
            <person name="Nicol R."/>
            <person name="Norbu C."/>
            <person name="Norbu N."/>
            <person name="Novod N."/>
            <person name="O'Neill B."/>
            <person name="Osman S."/>
            <person name="Markiewicz E."/>
            <person name="Oyono O.L."/>
            <person name="Patti C."/>
            <person name="Phunkhang P."/>
            <person name="Pierre F."/>
            <person name="Priest M."/>
            <person name="Raghuraman S."/>
            <person name="Rege F."/>
            <person name="Reyes R."/>
            <person name="Rise C."/>
            <person name="Rogov P."/>
            <person name="Ross K."/>
            <person name="Ryan E."/>
            <person name="Settipalli S."/>
            <person name="Shea T."/>
            <person name="Sherpa N."/>
            <person name="Shi L."/>
            <person name="Shih D."/>
            <person name="Sparrow T."/>
            <person name="Spaulding J."/>
            <person name="Stalker J."/>
            <person name="Stange-Thomann N."/>
            <person name="Stavropoulos S."/>
            <person name="Stone C."/>
            <person name="Strader C."/>
            <person name="Tesfaye S."/>
            <person name="Thomson T."/>
            <person name="Thoulutsang Y."/>
            <person name="Thoulutsang D."/>
            <person name="Topham K."/>
            <person name="Topping I."/>
            <person name="Tsamla T."/>
            <person name="Vassiliev H."/>
            <person name="Vo A."/>
            <person name="Wangchuk T."/>
            <person name="Wangdi T."/>
            <person name="Weiand M."/>
            <person name="Wilkinson J."/>
            <person name="Wilson A."/>
            <person name="Yadav S."/>
            <person name="Young G."/>
            <person name="Yu Q."/>
            <person name="Zembek L."/>
            <person name="Zhong D."/>
            <person name="Zimmer A."/>
            <person name="Zwirko Z."/>
            <person name="Jaffe D.B."/>
            <person name="Alvarez P."/>
            <person name="Brockman W."/>
            <person name="Butler J."/>
            <person name="Chin C."/>
            <person name="Gnerre S."/>
            <person name="Grabherr M."/>
            <person name="Kleber M."/>
            <person name="Mauceli E."/>
            <person name="MacCallum I."/>
        </authorList>
    </citation>
    <scope>NUCLEOTIDE SEQUENCE [LARGE SCALE GENOMIC DNA]</scope>
    <source>
        <strain evidence="3">Rob3c / Tucson 14021-0248.25</strain>
    </source>
</reference>
<keyword evidence="3" id="KW-1185">Reference proteome</keyword>
<evidence type="ECO:0000313" key="3">
    <source>
        <dbReference type="Proteomes" id="UP000001292"/>
    </source>
</evidence>
<dbReference type="Pfam" id="PF00945">
    <property type="entry name" value="Rhabdo_ncap"/>
    <property type="match status" value="1"/>
</dbReference>
<protein>
    <submittedName>
        <fullName evidence="2">GM16215</fullName>
    </submittedName>
</protein>
<dbReference type="Proteomes" id="UP000001292">
    <property type="component" value="Unassembled WGS sequence"/>
</dbReference>
<dbReference type="SUPFAM" id="SSF140809">
    <property type="entry name" value="Rhabdovirus nucleoprotein-like"/>
    <property type="match status" value="1"/>
</dbReference>
<dbReference type="InterPro" id="IPR035961">
    <property type="entry name" value="Rhabdovirus_nucleoprotein-like"/>
</dbReference>
<dbReference type="AlphaFoldDB" id="B4IPH4"/>
<dbReference type="EMBL" id="CH681009">
    <property type="protein sequence ID" value="EDW54668.1"/>
    <property type="molecule type" value="Genomic_DNA"/>
</dbReference>
<dbReference type="PhylomeDB" id="B4IPH4"/>
<dbReference type="Gene3D" id="1.10.3610.10">
    <property type="entry name" value="Nucleoprotein"/>
    <property type="match status" value="1"/>
</dbReference>
<feature type="domain" description="Rhabdovirus nucleocapsid" evidence="1">
    <location>
        <begin position="11"/>
        <end position="195"/>
    </location>
</feature>
<proteinExistence type="predicted"/>
<accession>B4IPH4</accession>
<gene>
    <name evidence="2" type="primary">Dsec\GM16215</name>
    <name evidence="2" type="ORF">Dsec_GM16215</name>
</gene>
<name>B4IPH4_DROSE</name>